<sequence length="289" mass="29940">MSRWLAIAAVGALVVVVAVLAVVAYEHAHPPSPTGKAEPVPTFTLGVRVPTPTPTVDPDVVPPAQRRLLATGGELWWRTTVGACNGPAPIVERSTDRGATWTTVTPNYLGISQVQTLSAFSARDAELVAAMTACDAQALRTYTRGEFWESYPDVLAASRYVDPKDAGSVRLPSGPVAAPCKAAWGLHAEGPVVALVCDELAWSWSGSEWLQLAPEGVVALAIDGSDVLVAHEDAGCPGVAVSRIAVSAPDTATPIGCAESADPTAPIAIDDAGGSVTMWTGPTFLEITP</sequence>
<gene>
    <name evidence="1" type="ORF">FB391_0386</name>
</gene>
<keyword evidence="2" id="KW-1185">Reference proteome</keyword>
<proteinExistence type="predicted"/>
<dbReference type="EMBL" id="VFPE01000001">
    <property type="protein sequence ID" value="TQM34099.1"/>
    <property type="molecule type" value="Genomic_DNA"/>
</dbReference>
<evidence type="ECO:0000313" key="2">
    <source>
        <dbReference type="Proteomes" id="UP000320235"/>
    </source>
</evidence>
<dbReference type="AlphaFoldDB" id="A0A543FJP4"/>
<dbReference type="Proteomes" id="UP000320235">
    <property type="component" value="Unassembled WGS sequence"/>
</dbReference>
<protein>
    <submittedName>
        <fullName evidence="1">Uncharacterized protein</fullName>
    </submittedName>
</protein>
<dbReference type="SUPFAM" id="SSF110296">
    <property type="entry name" value="Oligoxyloglucan reducing end-specific cellobiohydrolase"/>
    <property type="match status" value="1"/>
</dbReference>
<name>A0A543FJP4_9MICO</name>
<evidence type="ECO:0000313" key="1">
    <source>
        <dbReference type="EMBL" id="TQM34099.1"/>
    </source>
</evidence>
<reference evidence="1 2" key="1">
    <citation type="submission" date="2019-06" db="EMBL/GenBank/DDBJ databases">
        <title>Sequencing the genomes of 1000 actinobacteria strains.</title>
        <authorList>
            <person name="Klenk H.-P."/>
        </authorList>
    </citation>
    <scope>NUCLEOTIDE SEQUENCE [LARGE SCALE GENOMIC DNA]</scope>
    <source>
        <strain evidence="1 2">DSM 105492</strain>
    </source>
</reference>
<organism evidence="1 2">
    <name type="scientific">Microbacterium kyungheense</name>
    <dbReference type="NCBI Taxonomy" id="1263636"/>
    <lineage>
        <taxon>Bacteria</taxon>
        <taxon>Bacillati</taxon>
        <taxon>Actinomycetota</taxon>
        <taxon>Actinomycetes</taxon>
        <taxon>Micrococcales</taxon>
        <taxon>Microbacteriaceae</taxon>
        <taxon>Microbacterium</taxon>
    </lineage>
</organism>
<accession>A0A543FJP4</accession>
<comment type="caution">
    <text evidence="1">The sequence shown here is derived from an EMBL/GenBank/DDBJ whole genome shotgun (WGS) entry which is preliminary data.</text>
</comment>